<reference evidence="1 2" key="1">
    <citation type="submission" date="2021-06" db="EMBL/GenBank/DDBJ databases">
        <title>Caerostris extrusa draft genome.</title>
        <authorList>
            <person name="Kono N."/>
            <person name="Arakawa K."/>
        </authorList>
    </citation>
    <scope>NUCLEOTIDE SEQUENCE [LARGE SCALE GENOMIC DNA]</scope>
</reference>
<dbReference type="AlphaFoldDB" id="A0AAV4XHQ2"/>
<keyword evidence="2" id="KW-1185">Reference proteome</keyword>
<gene>
    <name evidence="1" type="ORF">CEXT_545711</name>
</gene>
<accession>A0AAV4XHQ2</accession>
<sequence>MKKVFEYKELQWTIVGDNQPITQENAKLTREDIFTLALYNFFMKPSAMAKSSINAKECYQCKTCEKGFYRKYHISDCLSTLKVKGKRQSKYVYAGVFSSIKVPTTV</sequence>
<organism evidence="1 2">
    <name type="scientific">Caerostris extrusa</name>
    <name type="common">Bark spider</name>
    <name type="synonym">Caerostris bankana</name>
    <dbReference type="NCBI Taxonomy" id="172846"/>
    <lineage>
        <taxon>Eukaryota</taxon>
        <taxon>Metazoa</taxon>
        <taxon>Ecdysozoa</taxon>
        <taxon>Arthropoda</taxon>
        <taxon>Chelicerata</taxon>
        <taxon>Arachnida</taxon>
        <taxon>Araneae</taxon>
        <taxon>Araneomorphae</taxon>
        <taxon>Entelegynae</taxon>
        <taxon>Araneoidea</taxon>
        <taxon>Araneidae</taxon>
        <taxon>Caerostris</taxon>
    </lineage>
</organism>
<evidence type="ECO:0000313" key="1">
    <source>
        <dbReference type="EMBL" id="GIY93481.1"/>
    </source>
</evidence>
<dbReference type="Proteomes" id="UP001054945">
    <property type="component" value="Unassembled WGS sequence"/>
</dbReference>
<evidence type="ECO:0000313" key="2">
    <source>
        <dbReference type="Proteomes" id="UP001054945"/>
    </source>
</evidence>
<protein>
    <submittedName>
        <fullName evidence="1">Uncharacterized protein</fullName>
    </submittedName>
</protein>
<comment type="caution">
    <text evidence="1">The sequence shown here is derived from an EMBL/GenBank/DDBJ whole genome shotgun (WGS) entry which is preliminary data.</text>
</comment>
<dbReference type="EMBL" id="BPLR01000271">
    <property type="protein sequence ID" value="GIY93481.1"/>
    <property type="molecule type" value="Genomic_DNA"/>
</dbReference>
<name>A0AAV4XHQ2_CAEEX</name>
<proteinExistence type="predicted"/>